<dbReference type="Proteomes" id="UP000178892">
    <property type="component" value="Unassembled WGS sequence"/>
</dbReference>
<dbReference type="EMBL" id="MFEL01000018">
    <property type="protein sequence ID" value="OGE80709.1"/>
    <property type="molecule type" value="Genomic_DNA"/>
</dbReference>
<evidence type="ECO:0000313" key="1">
    <source>
        <dbReference type="EMBL" id="OGE80709.1"/>
    </source>
</evidence>
<dbReference type="AlphaFoldDB" id="A0A1F5NSR1"/>
<protein>
    <recommendedName>
        <fullName evidence="3">SpoVT-AbrB domain-containing protein</fullName>
    </recommendedName>
</protein>
<dbReference type="STRING" id="1817825.A2720_04060"/>
<comment type="caution">
    <text evidence="1">The sequence shown here is derived from an EMBL/GenBank/DDBJ whole genome shotgun (WGS) entry which is preliminary data.</text>
</comment>
<dbReference type="SUPFAM" id="SSF89447">
    <property type="entry name" value="AbrB/MazE/MraZ-like"/>
    <property type="match status" value="1"/>
</dbReference>
<sequence length="82" mass="9472">MRIKSSSKIRKLTRAGQTGSTSVVIPAEIIRALGWRQKQRVLVKKISRAIIIRDAMTKHKKIKHKIMNQYTFLTEKSRVSII</sequence>
<gene>
    <name evidence="1" type="ORF">A2720_04060</name>
</gene>
<evidence type="ECO:0008006" key="3">
    <source>
        <dbReference type="Google" id="ProtNLM"/>
    </source>
</evidence>
<accession>A0A1F5NSR1</accession>
<proteinExistence type="predicted"/>
<name>A0A1F5NSR1_9BACT</name>
<organism evidence="1 2">
    <name type="scientific">Candidatus Doudnabacteria bacterium RIFCSPHIGHO2_01_FULL_46_24</name>
    <dbReference type="NCBI Taxonomy" id="1817825"/>
    <lineage>
        <taxon>Bacteria</taxon>
        <taxon>Candidatus Doudnaibacteriota</taxon>
    </lineage>
</organism>
<reference evidence="1 2" key="1">
    <citation type="journal article" date="2016" name="Nat. Commun.">
        <title>Thousands of microbial genomes shed light on interconnected biogeochemical processes in an aquifer system.</title>
        <authorList>
            <person name="Anantharaman K."/>
            <person name="Brown C.T."/>
            <person name="Hug L.A."/>
            <person name="Sharon I."/>
            <person name="Castelle C.J."/>
            <person name="Probst A.J."/>
            <person name="Thomas B.C."/>
            <person name="Singh A."/>
            <person name="Wilkins M.J."/>
            <person name="Karaoz U."/>
            <person name="Brodie E.L."/>
            <person name="Williams K.H."/>
            <person name="Hubbard S.S."/>
            <person name="Banfield J.F."/>
        </authorList>
    </citation>
    <scope>NUCLEOTIDE SEQUENCE [LARGE SCALE GENOMIC DNA]</scope>
</reference>
<evidence type="ECO:0000313" key="2">
    <source>
        <dbReference type="Proteomes" id="UP000178892"/>
    </source>
</evidence>
<dbReference type="InterPro" id="IPR037914">
    <property type="entry name" value="SpoVT-AbrB_sf"/>
</dbReference>